<keyword evidence="1" id="KW-0732">Signal</keyword>
<evidence type="ECO:0000313" key="2">
    <source>
        <dbReference type="EMBL" id="KAE8391897.1"/>
    </source>
</evidence>
<protein>
    <submittedName>
        <fullName evidence="2">Uncharacterized protein</fullName>
    </submittedName>
</protein>
<evidence type="ECO:0000256" key="1">
    <source>
        <dbReference type="SAM" id="SignalP"/>
    </source>
</evidence>
<feature type="chain" id="PRO_5025066613" evidence="1">
    <location>
        <begin position="28"/>
        <end position="51"/>
    </location>
</feature>
<organism evidence="2">
    <name type="scientific">Petromyces alliaceus</name>
    <name type="common">Aspergillus alliaceus</name>
    <dbReference type="NCBI Taxonomy" id="209559"/>
    <lineage>
        <taxon>Eukaryota</taxon>
        <taxon>Fungi</taxon>
        <taxon>Dikarya</taxon>
        <taxon>Ascomycota</taxon>
        <taxon>Pezizomycotina</taxon>
        <taxon>Eurotiomycetes</taxon>
        <taxon>Eurotiomycetidae</taxon>
        <taxon>Eurotiales</taxon>
        <taxon>Aspergillaceae</taxon>
        <taxon>Aspergillus</taxon>
        <taxon>Aspergillus subgen. Circumdati</taxon>
    </lineage>
</organism>
<name>A0A5N7CDG1_PETAA</name>
<dbReference type="Proteomes" id="UP000326877">
    <property type="component" value="Unassembled WGS sequence"/>
</dbReference>
<dbReference type="AlphaFoldDB" id="A0A5N7CDG1"/>
<proteinExistence type="predicted"/>
<dbReference type="EMBL" id="ML735241">
    <property type="protein sequence ID" value="KAE8391897.1"/>
    <property type="molecule type" value="Genomic_DNA"/>
</dbReference>
<accession>A0A5N7CDG1</accession>
<sequence>MLLISYWLTACLSSCLFWYEHPTEVTASTTASDIRPYVKIEAWPLVVGSRP</sequence>
<feature type="signal peptide" evidence="1">
    <location>
        <begin position="1"/>
        <end position="27"/>
    </location>
</feature>
<gene>
    <name evidence="2" type="ORF">BDV23DRAFT_152237</name>
</gene>
<reference evidence="2" key="1">
    <citation type="submission" date="2019-04" db="EMBL/GenBank/DDBJ databases">
        <title>Friends and foes A comparative genomics studyof 23 Aspergillus species from section Flavi.</title>
        <authorList>
            <consortium name="DOE Joint Genome Institute"/>
            <person name="Kjaerbolling I."/>
            <person name="Vesth T."/>
            <person name="Frisvad J.C."/>
            <person name="Nybo J.L."/>
            <person name="Theobald S."/>
            <person name="Kildgaard S."/>
            <person name="Isbrandt T."/>
            <person name="Kuo A."/>
            <person name="Sato A."/>
            <person name="Lyhne E.K."/>
            <person name="Kogle M.E."/>
            <person name="Wiebenga A."/>
            <person name="Kun R.S."/>
            <person name="Lubbers R.J."/>
            <person name="Makela M.R."/>
            <person name="Barry K."/>
            <person name="Chovatia M."/>
            <person name="Clum A."/>
            <person name="Daum C."/>
            <person name="Haridas S."/>
            <person name="He G."/>
            <person name="LaButti K."/>
            <person name="Lipzen A."/>
            <person name="Mondo S."/>
            <person name="Riley R."/>
            <person name="Salamov A."/>
            <person name="Simmons B.A."/>
            <person name="Magnuson J.K."/>
            <person name="Henrissat B."/>
            <person name="Mortensen U.H."/>
            <person name="Larsen T.O."/>
            <person name="Devries R.P."/>
            <person name="Grigoriev I.V."/>
            <person name="Machida M."/>
            <person name="Baker S.E."/>
            <person name="Andersen M.R."/>
        </authorList>
    </citation>
    <scope>NUCLEOTIDE SEQUENCE [LARGE SCALE GENOMIC DNA]</scope>
    <source>
        <strain evidence="2">IBT 14317</strain>
    </source>
</reference>